<name>A0A2R5FLT3_NOSCO</name>
<comment type="caution">
    <text evidence="2">The sequence shown here is derived from an EMBL/GenBank/DDBJ whole genome shotgun (WGS) entry which is preliminary data.</text>
</comment>
<gene>
    <name evidence="2" type="ORF">NIES4072_20830</name>
</gene>
<organism evidence="2 3">
    <name type="scientific">Nostoc commune NIES-4072</name>
    <dbReference type="NCBI Taxonomy" id="2005467"/>
    <lineage>
        <taxon>Bacteria</taxon>
        <taxon>Bacillati</taxon>
        <taxon>Cyanobacteriota</taxon>
        <taxon>Cyanophyceae</taxon>
        <taxon>Nostocales</taxon>
        <taxon>Nostocaceae</taxon>
        <taxon>Nostoc</taxon>
    </lineage>
</organism>
<sequence>MVLSFKSVKKLSVAVIGSALAAAFIGLEAKSANAALFIDQEQSSSNVNMAYFSQSDLAQSFKPTANNVAGAAIKLTKGIGTVGDVKISLLNCWRRGFRNWYSTRTVSRCVDRSILEPRSCYTQ</sequence>
<dbReference type="Proteomes" id="UP000245124">
    <property type="component" value="Unassembled WGS sequence"/>
</dbReference>
<protein>
    <submittedName>
        <fullName evidence="2">Uncharacterized protein</fullName>
    </submittedName>
</protein>
<dbReference type="RefSeq" id="WP_109008437.1">
    <property type="nucleotide sequence ID" value="NZ_BDUD01000001.1"/>
</dbReference>
<accession>A0A2R5FLT3</accession>
<dbReference type="EMBL" id="BDUD01000001">
    <property type="protein sequence ID" value="GBG18418.1"/>
    <property type="molecule type" value="Genomic_DNA"/>
</dbReference>
<dbReference type="AlphaFoldDB" id="A0A2R5FLT3"/>
<evidence type="ECO:0000313" key="3">
    <source>
        <dbReference type="Proteomes" id="UP000245124"/>
    </source>
</evidence>
<keyword evidence="1" id="KW-0732">Signal</keyword>
<proteinExistence type="predicted"/>
<keyword evidence="3" id="KW-1185">Reference proteome</keyword>
<reference evidence="2 3" key="1">
    <citation type="submission" date="2017-06" db="EMBL/GenBank/DDBJ databases">
        <title>Genome sequencing of cyanobaciteial culture collection at National Institute for Environmental Studies (NIES).</title>
        <authorList>
            <person name="Hirose Y."/>
            <person name="Shimura Y."/>
            <person name="Fujisawa T."/>
            <person name="Nakamura Y."/>
            <person name="Kawachi M."/>
        </authorList>
    </citation>
    <scope>NUCLEOTIDE SEQUENCE [LARGE SCALE GENOMIC DNA]</scope>
    <source>
        <strain evidence="2 3">NIES-4072</strain>
    </source>
</reference>
<feature type="chain" id="PRO_5015337007" evidence="1">
    <location>
        <begin position="22"/>
        <end position="123"/>
    </location>
</feature>
<evidence type="ECO:0000313" key="2">
    <source>
        <dbReference type="EMBL" id="GBG18418.1"/>
    </source>
</evidence>
<feature type="signal peptide" evidence="1">
    <location>
        <begin position="1"/>
        <end position="21"/>
    </location>
</feature>
<dbReference type="OrthoDB" id="8566042at2"/>
<evidence type="ECO:0000256" key="1">
    <source>
        <dbReference type="SAM" id="SignalP"/>
    </source>
</evidence>